<feature type="compositionally biased region" description="Polar residues" evidence="4">
    <location>
        <begin position="129"/>
        <end position="149"/>
    </location>
</feature>
<feature type="domain" description="HP" evidence="5">
    <location>
        <begin position="1510"/>
        <end position="1573"/>
    </location>
</feature>
<evidence type="ECO:0000313" key="9">
    <source>
        <dbReference type="RefSeq" id="XP_046601417.1"/>
    </source>
</evidence>
<feature type="region of interest" description="Disordered" evidence="4">
    <location>
        <begin position="318"/>
        <end position="338"/>
    </location>
</feature>
<name>A0ABM3GMB9_NEOLC</name>
<keyword evidence="3" id="KW-0009">Actin-binding</keyword>
<dbReference type="InterPro" id="IPR036886">
    <property type="entry name" value="Villin_headpiece_dom_sf"/>
</dbReference>
<dbReference type="SUPFAM" id="SSF82754">
    <property type="entry name" value="C-terminal, gelsolin-like domain of Sec23/24"/>
    <property type="match status" value="1"/>
</dbReference>
<dbReference type="Gene3D" id="3.40.20.10">
    <property type="entry name" value="Severin"/>
    <property type="match status" value="5"/>
</dbReference>
<evidence type="ECO:0000313" key="7">
    <source>
        <dbReference type="RefSeq" id="XP_046601415.1"/>
    </source>
</evidence>
<evidence type="ECO:0000313" key="6">
    <source>
        <dbReference type="Proteomes" id="UP000829291"/>
    </source>
</evidence>
<dbReference type="RefSeq" id="XP_046601415.1">
    <property type="nucleotide sequence ID" value="XM_046745459.1"/>
</dbReference>
<evidence type="ECO:0000256" key="4">
    <source>
        <dbReference type="SAM" id="MobiDB-lite"/>
    </source>
</evidence>
<dbReference type="InterPro" id="IPR007122">
    <property type="entry name" value="Villin/Gelsolin"/>
</dbReference>
<dbReference type="RefSeq" id="XP_046601417.1">
    <property type="nucleotide sequence ID" value="XM_046745461.1"/>
</dbReference>
<dbReference type="GeneID" id="107221322"/>
<comment type="similarity">
    <text evidence="1">Belongs to the villin/gelsolin family.</text>
</comment>
<protein>
    <submittedName>
        <fullName evidence="7 8">Supervillin isoform X1</fullName>
    </submittedName>
</protein>
<dbReference type="PANTHER" id="PTHR11977:SF45">
    <property type="entry name" value="SUPERVILLIN"/>
    <property type="match status" value="1"/>
</dbReference>
<accession>A0ABM3GMB9</accession>
<dbReference type="InterPro" id="IPR003128">
    <property type="entry name" value="Villin_headpiece"/>
</dbReference>
<evidence type="ECO:0000313" key="10">
    <source>
        <dbReference type="RefSeq" id="XP_046601418.1"/>
    </source>
</evidence>
<dbReference type="Gene3D" id="1.10.950.10">
    <property type="entry name" value="Villin headpiece domain"/>
    <property type="match status" value="1"/>
</dbReference>
<feature type="compositionally biased region" description="Basic and acidic residues" evidence="4">
    <location>
        <begin position="109"/>
        <end position="118"/>
    </location>
</feature>
<dbReference type="InterPro" id="IPR007123">
    <property type="entry name" value="Gelsolin-like_dom"/>
</dbReference>
<dbReference type="SMART" id="SM00262">
    <property type="entry name" value="GEL"/>
    <property type="match status" value="4"/>
</dbReference>
<dbReference type="Proteomes" id="UP000829291">
    <property type="component" value="Chromosome 7"/>
</dbReference>
<sequence>MSGKRENISKSSTRVPKGRKNCGDISASSTLGRTQSSTPAANIRKVDKSSSLKHEEVVHSRKSDIKEQTSMLRANSELRTSSRLKAVEENPRSPLKKKSTRSISQRTLRTLDHSKIADKQGSPKRVNAQPVTSKRSPDQKITNTNNDRNVSAARIESRSVFGEESDPSKLTLVERVKLFNEKIATEKAINEKNMLYNSGRSARKNWLTSRARTQPITSEELEAALPKSLAHYNNRHSMFERREEPIQETSSFSAVTDDDELQQSESIEKSGSAVSQTVLKDHRKIIVSSKHAVSAIGPMQKSNSLRKPVETLTGIVEFDSDGNNTSSSPIRAPLNEDINKSKESIVTIRNKSTRSLKQIEPSVRRNNERLNKQVVHKYLRKKTQTVTNDVSHISEQKTKSKVDKKSSGGLRKRDDSRSRDKSLAERKKKNAVSNTLNRVEQRPLRKETTEDLDSKIISTDASVTMTRLVQEVNSMEMRSISIANRLAALEQNGSTKWKYTFPCDTKLYPPATPCNENDSTDGNFLQRSDSVVKQGKLAERLEKLETASEKWRRRVAATDAVQYSIYGKMKVDHSEGLHSTVSSPLIQAIENESSRGKKLPRAERFRVEKESAGKTTENVTTNEPVTMFRRTLSTRRILDVEKIGPSQQHSDLTVSVPQTADLNFTTFFGGVSTARRDEEYIDLNESDFDIIKSHSELLVQRRTVPTRGRRLKSKNPLRVLAARTDLRMEYSEVKTGVAERIMKDLSIEKLAKSSSLAVEALAGLASTEDFNAISLRNAAEYAQSSGSTLCAYKKLMLILVKGRRHVQVRLVEPIASSINSGDNYILVTPTEVYNYVGKYSNVIERTRSADIALTIQQNKEFGCTANQVITVSEEKSTCSRNDTSKFWNLLGIDDEIIDVTKAGHPDEDELYENVVIKTNMVYELIDKELVPFTDFWGVIPKIEMLEPNKILIFDFGSEMYIWNGKLATLPNRKLAFDMASELWKKGYDYSECTVCPLTAASVIGARQTPGSVENKASMRPDWCLLLKVTQHMEPVLFKEKFLDWPDFKKVIQTKSNDSKESVDSGVSVQPFNVSVIIQPNTTPVDLMLEGSHLGRGKEWFDKELRKIHLITTLSTTVWHIDEYSHTLLNDNSVGQFHSGDSYIVRWSYRITTTGNKLSGQPSKYSAIGRDRCAYFIWQGQTASPNEQGTAALLTVELDHEKGPQIQVIQGFEPSAFLNLFSGGMIVHSGNRMDKEREERHRLYICRGTLESEVSLIEVPCSMESLRSRCSFVLIDRDTGKLYVWHGGASLPHIRENALQAANKLKVNCPEEAGLTPCSSVDIIEVIEGKEPEEVLNALDKTEMKDYLSLENNDLMEHTPRLFKLSSISGEFRPTELLCAHRADITTPYPFLQIELYQVNQPALFMLDNGNEIWLWQGWWPDSGADDQTGSGAVRWQSERRAAMRTAIQYWQTNHPDSTQLPISLVWAGLEPLEFRNLFPMWETREDVAELNMRDDHKLGEILSIHNELDKLTQSTYPPAELLQRPLPQGVDPTRLELYLSPEDFEKLFSMTKDVFQGLPAWKQIKLKKEIGLF</sequence>
<feature type="compositionally biased region" description="Polar residues" evidence="4">
    <location>
        <begin position="26"/>
        <end position="40"/>
    </location>
</feature>
<feature type="compositionally biased region" description="Polar residues" evidence="4">
    <location>
        <begin position="68"/>
        <end position="83"/>
    </location>
</feature>
<feature type="compositionally biased region" description="Basic and acidic residues" evidence="4">
    <location>
        <begin position="392"/>
        <end position="425"/>
    </location>
</feature>
<dbReference type="PROSITE" id="PS51089">
    <property type="entry name" value="HP"/>
    <property type="match status" value="1"/>
</dbReference>
<feature type="compositionally biased region" description="Basic and acidic residues" evidence="4">
    <location>
        <begin position="439"/>
        <end position="451"/>
    </location>
</feature>
<keyword evidence="2" id="KW-0117">Actin capping</keyword>
<proteinExistence type="inferred from homology"/>
<dbReference type="InterPro" id="IPR036180">
    <property type="entry name" value="Gelsolin-like_dom_sf"/>
</dbReference>
<feature type="region of interest" description="Disordered" evidence="4">
    <location>
        <begin position="1"/>
        <end position="150"/>
    </location>
</feature>
<gene>
    <name evidence="7 8 9 10" type="primary">LOC107221322</name>
</gene>
<evidence type="ECO:0000256" key="2">
    <source>
        <dbReference type="ARBA" id="ARBA00022467"/>
    </source>
</evidence>
<dbReference type="Pfam" id="PF02209">
    <property type="entry name" value="VHP"/>
    <property type="match status" value="1"/>
</dbReference>
<evidence type="ECO:0000313" key="8">
    <source>
        <dbReference type="RefSeq" id="XP_046601416.1"/>
    </source>
</evidence>
<dbReference type="Pfam" id="PF00626">
    <property type="entry name" value="Gelsolin"/>
    <property type="match status" value="1"/>
</dbReference>
<dbReference type="InterPro" id="IPR029006">
    <property type="entry name" value="ADF-H/Gelsolin-like_dom_sf"/>
</dbReference>
<dbReference type="PANTHER" id="PTHR11977">
    <property type="entry name" value="VILLIN"/>
    <property type="match status" value="1"/>
</dbReference>
<dbReference type="RefSeq" id="XP_046601418.1">
    <property type="nucleotide sequence ID" value="XM_046745462.1"/>
</dbReference>
<feature type="compositionally biased region" description="Basic and acidic residues" evidence="4">
    <location>
        <begin position="44"/>
        <end position="67"/>
    </location>
</feature>
<dbReference type="SMART" id="SM00153">
    <property type="entry name" value="VHP"/>
    <property type="match status" value="1"/>
</dbReference>
<keyword evidence="6" id="KW-1185">Reference proteome</keyword>
<organism evidence="6 7">
    <name type="scientific">Neodiprion lecontei</name>
    <name type="common">Redheaded pine sawfly</name>
    <dbReference type="NCBI Taxonomy" id="441921"/>
    <lineage>
        <taxon>Eukaryota</taxon>
        <taxon>Metazoa</taxon>
        <taxon>Ecdysozoa</taxon>
        <taxon>Arthropoda</taxon>
        <taxon>Hexapoda</taxon>
        <taxon>Insecta</taxon>
        <taxon>Pterygota</taxon>
        <taxon>Neoptera</taxon>
        <taxon>Endopterygota</taxon>
        <taxon>Hymenoptera</taxon>
        <taxon>Tenthredinoidea</taxon>
        <taxon>Diprionidae</taxon>
        <taxon>Diprioninae</taxon>
        <taxon>Neodiprion</taxon>
    </lineage>
</organism>
<evidence type="ECO:0000259" key="5">
    <source>
        <dbReference type="PROSITE" id="PS51089"/>
    </source>
</evidence>
<dbReference type="SUPFAM" id="SSF47050">
    <property type="entry name" value="VHP, Villin headpiece domain"/>
    <property type="match status" value="1"/>
</dbReference>
<evidence type="ECO:0000256" key="3">
    <source>
        <dbReference type="ARBA" id="ARBA00023203"/>
    </source>
</evidence>
<evidence type="ECO:0000256" key="1">
    <source>
        <dbReference type="ARBA" id="ARBA00008418"/>
    </source>
</evidence>
<dbReference type="SUPFAM" id="SSF55753">
    <property type="entry name" value="Actin depolymerizing proteins"/>
    <property type="match status" value="4"/>
</dbReference>
<dbReference type="RefSeq" id="XP_046601416.1">
    <property type="nucleotide sequence ID" value="XM_046745460.1"/>
</dbReference>
<reference evidence="7 8" key="1">
    <citation type="submission" date="2025-05" db="UniProtKB">
        <authorList>
            <consortium name="RefSeq"/>
        </authorList>
    </citation>
    <scope>IDENTIFICATION</scope>
    <source>
        <tissue evidence="7 8">Thorax and Abdomen</tissue>
    </source>
</reference>
<feature type="region of interest" description="Disordered" evidence="4">
    <location>
        <begin position="383"/>
        <end position="451"/>
    </location>
</feature>